<dbReference type="AlphaFoldDB" id="A0A5M3MZP3"/>
<dbReference type="GeneID" id="19209931"/>
<gene>
    <name evidence="1" type="ORF">CONPUDRAFT_79485</name>
</gene>
<proteinExistence type="predicted"/>
<sequence length="72" mass="7896">MTLRISPSGSSRRQAVLAHPVAMRGSHQALRNYSARVGFGKQLSLLQSMMRFRHTPPQSPGIVGTCLCIAFE</sequence>
<name>A0A5M3MZP3_CONPW</name>
<organism evidence="1 2">
    <name type="scientific">Coniophora puteana (strain RWD-64-598)</name>
    <name type="common">Brown rot fungus</name>
    <dbReference type="NCBI Taxonomy" id="741705"/>
    <lineage>
        <taxon>Eukaryota</taxon>
        <taxon>Fungi</taxon>
        <taxon>Dikarya</taxon>
        <taxon>Basidiomycota</taxon>
        <taxon>Agaricomycotina</taxon>
        <taxon>Agaricomycetes</taxon>
        <taxon>Agaricomycetidae</taxon>
        <taxon>Boletales</taxon>
        <taxon>Coniophorineae</taxon>
        <taxon>Coniophoraceae</taxon>
        <taxon>Coniophora</taxon>
    </lineage>
</organism>
<dbReference type="RefSeq" id="XP_007764226.1">
    <property type="nucleotide sequence ID" value="XM_007766036.1"/>
</dbReference>
<evidence type="ECO:0000313" key="2">
    <source>
        <dbReference type="Proteomes" id="UP000053558"/>
    </source>
</evidence>
<dbReference type="EMBL" id="JH711574">
    <property type="protein sequence ID" value="EIW84633.1"/>
    <property type="molecule type" value="Genomic_DNA"/>
</dbReference>
<accession>A0A5M3MZP3</accession>
<reference evidence="2" key="1">
    <citation type="journal article" date="2012" name="Science">
        <title>The Paleozoic origin of enzymatic lignin decomposition reconstructed from 31 fungal genomes.</title>
        <authorList>
            <person name="Floudas D."/>
            <person name="Binder M."/>
            <person name="Riley R."/>
            <person name="Barry K."/>
            <person name="Blanchette R.A."/>
            <person name="Henrissat B."/>
            <person name="Martinez A.T."/>
            <person name="Otillar R."/>
            <person name="Spatafora J.W."/>
            <person name="Yadav J.S."/>
            <person name="Aerts A."/>
            <person name="Benoit I."/>
            <person name="Boyd A."/>
            <person name="Carlson A."/>
            <person name="Copeland A."/>
            <person name="Coutinho P.M."/>
            <person name="de Vries R.P."/>
            <person name="Ferreira P."/>
            <person name="Findley K."/>
            <person name="Foster B."/>
            <person name="Gaskell J."/>
            <person name="Glotzer D."/>
            <person name="Gorecki P."/>
            <person name="Heitman J."/>
            <person name="Hesse C."/>
            <person name="Hori C."/>
            <person name="Igarashi K."/>
            <person name="Jurgens J.A."/>
            <person name="Kallen N."/>
            <person name="Kersten P."/>
            <person name="Kohler A."/>
            <person name="Kuees U."/>
            <person name="Kumar T.K.A."/>
            <person name="Kuo A."/>
            <person name="LaButti K."/>
            <person name="Larrondo L.F."/>
            <person name="Lindquist E."/>
            <person name="Ling A."/>
            <person name="Lombard V."/>
            <person name="Lucas S."/>
            <person name="Lundell T."/>
            <person name="Martin R."/>
            <person name="McLaughlin D.J."/>
            <person name="Morgenstern I."/>
            <person name="Morin E."/>
            <person name="Murat C."/>
            <person name="Nagy L.G."/>
            <person name="Nolan M."/>
            <person name="Ohm R.A."/>
            <person name="Patyshakuliyeva A."/>
            <person name="Rokas A."/>
            <person name="Ruiz-Duenas F.J."/>
            <person name="Sabat G."/>
            <person name="Salamov A."/>
            <person name="Samejima M."/>
            <person name="Schmutz J."/>
            <person name="Slot J.C."/>
            <person name="St John F."/>
            <person name="Stenlid J."/>
            <person name="Sun H."/>
            <person name="Sun S."/>
            <person name="Syed K."/>
            <person name="Tsang A."/>
            <person name="Wiebenga A."/>
            <person name="Young D."/>
            <person name="Pisabarro A."/>
            <person name="Eastwood D.C."/>
            <person name="Martin F."/>
            <person name="Cullen D."/>
            <person name="Grigoriev I.V."/>
            <person name="Hibbett D.S."/>
        </authorList>
    </citation>
    <scope>NUCLEOTIDE SEQUENCE [LARGE SCALE GENOMIC DNA]</scope>
    <source>
        <strain evidence="2">RWD-64-598 SS2</strain>
    </source>
</reference>
<protein>
    <submittedName>
        <fullName evidence="1">Uncharacterized protein</fullName>
    </submittedName>
</protein>
<keyword evidence="2" id="KW-1185">Reference proteome</keyword>
<comment type="caution">
    <text evidence="1">The sequence shown here is derived from an EMBL/GenBank/DDBJ whole genome shotgun (WGS) entry which is preliminary data.</text>
</comment>
<dbReference type="Proteomes" id="UP000053558">
    <property type="component" value="Unassembled WGS sequence"/>
</dbReference>
<dbReference type="KEGG" id="cput:CONPUDRAFT_79485"/>
<evidence type="ECO:0000313" key="1">
    <source>
        <dbReference type="EMBL" id="EIW84633.1"/>
    </source>
</evidence>